<feature type="binding site" evidence="7">
    <location>
        <position position="491"/>
    </location>
    <ligand>
        <name>deamido-NAD(+)</name>
        <dbReference type="ChEBI" id="CHEBI:58437"/>
        <note>ligand shared between two neighboring subunits</note>
    </ligand>
</feature>
<dbReference type="Proteomes" id="UP000432089">
    <property type="component" value="Unassembled WGS sequence"/>
</dbReference>
<gene>
    <name evidence="7" type="primary">nadE</name>
    <name evidence="10" type="ORF">F6X38_03330</name>
</gene>
<comment type="similarity">
    <text evidence="2 7 8">In the C-terminal section; belongs to the NAD synthetase family.</text>
</comment>
<dbReference type="AlphaFoldDB" id="A0A7V7TY07"/>
<protein>
    <recommendedName>
        <fullName evidence="7 8">Glutamine-dependent NAD(+) synthetase</fullName>
        <ecNumber evidence="7 8">6.3.5.1</ecNumber>
    </recommendedName>
    <alternativeName>
        <fullName evidence="7 8">NAD(+) synthase [glutamine-hydrolyzing]</fullName>
    </alternativeName>
</protein>
<organism evidence="10 11">
    <name type="scientific">Plantimonas leprariae</name>
    <dbReference type="NCBI Taxonomy" id="2615207"/>
    <lineage>
        <taxon>Bacteria</taxon>
        <taxon>Pseudomonadati</taxon>
        <taxon>Pseudomonadota</taxon>
        <taxon>Alphaproteobacteria</taxon>
        <taxon>Hyphomicrobiales</taxon>
        <taxon>Aurantimonadaceae</taxon>
        <taxon>Plantimonas</taxon>
    </lineage>
</organism>
<dbReference type="Pfam" id="PF00795">
    <property type="entry name" value="CN_hydrolase"/>
    <property type="match status" value="1"/>
</dbReference>
<comment type="catalytic activity">
    <reaction evidence="7 8">
        <text>deamido-NAD(+) + L-glutamine + ATP + H2O = L-glutamate + AMP + diphosphate + NAD(+) + H(+)</text>
        <dbReference type="Rhea" id="RHEA:24384"/>
        <dbReference type="ChEBI" id="CHEBI:15377"/>
        <dbReference type="ChEBI" id="CHEBI:15378"/>
        <dbReference type="ChEBI" id="CHEBI:29985"/>
        <dbReference type="ChEBI" id="CHEBI:30616"/>
        <dbReference type="ChEBI" id="CHEBI:33019"/>
        <dbReference type="ChEBI" id="CHEBI:57540"/>
        <dbReference type="ChEBI" id="CHEBI:58359"/>
        <dbReference type="ChEBI" id="CHEBI:58437"/>
        <dbReference type="ChEBI" id="CHEBI:456215"/>
        <dbReference type="EC" id="6.3.5.1"/>
    </reaction>
</comment>
<dbReference type="Gene3D" id="3.40.50.620">
    <property type="entry name" value="HUPs"/>
    <property type="match status" value="1"/>
</dbReference>
<dbReference type="NCBIfam" id="NF002730">
    <property type="entry name" value="PRK02628.1"/>
    <property type="match status" value="1"/>
</dbReference>
<evidence type="ECO:0000256" key="1">
    <source>
        <dbReference type="ARBA" id="ARBA00005188"/>
    </source>
</evidence>
<dbReference type="Pfam" id="PF02540">
    <property type="entry name" value="NAD_synthase"/>
    <property type="match status" value="1"/>
</dbReference>
<comment type="pathway">
    <text evidence="1 7 8">Cofactor biosynthesis; NAD(+) biosynthesis; NAD(+) from deamido-NAD(+) (L-Gln route): step 1/1.</text>
</comment>
<dbReference type="FunFam" id="1.10.10.1140:FF:000001">
    <property type="entry name" value="Glutamine-dependent NAD(+) synthetase"/>
    <property type="match status" value="1"/>
</dbReference>
<dbReference type="PROSITE" id="PS50263">
    <property type="entry name" value="CN_HYDROLASE"/>
    <property type="match status" value="1"/>
</dbReference>
<feature type="binding site" evidence="7">
    <location>
        <begin position="372"/>
        <end position="379"/>
    </location>
    <ligand>
        <name>ATP</name>
        <dbReference type="ChEBI" id="CHEBI:30616"/>
    </ligand>
</feature>
<dbReference type="FunFam" id="3.40.50.620:FF:000155">
    <property type="entry name" value="Glutamine-dependent NAD(+) synthetase"/>
    <property type="match status" value="1"/>
</dbReference>
<dbReference type="EC" id="6.3.5.1" evidence="7 8"/>
<evidence type="ECO:0000256" key="2">
    <source>
        <dbReference type="ARBA" id="ARBA00007145"/>
    </source>
</evidence>
<evidence type="ECO:0000313" key="10">
    <source>
        <dbReference type="EMBL" id="KAB0681865.1"/>
    </source>
</evidence>
<comment type="caution">
    <text evidence="10">The sequence shown here is derived from an EMBL/GenBank/DDBJ whole genome shotgun (WGS) entry which is preliminary data.</text>
</comment>
<dbReference type="GO" id="GO:0005524">
    <property type="term" value="F:ATP binding"/>
    <property type="evidence" value="ECO:0007669"/>
    <property type="project" value="UniProtKB-UniRule"/>
</dbReference>
<evidence type="ECO:0000256" key="4">
    <source>
        <dbReference type="ARBA" id="ARBA00022741"/>
    </source>
</evidence>
<feature type="active site" description="Nucleophile; for glutaminase activity" evidence="7">
    <location>
        <position position="182"/>
    </location>
</feature>
<dbReference type="GO" id="GO:0005737">
    <property type="term" value="C:cytoplasm"/>
    <property type="evidence" value="ECO:0007669"/>
    <property type="project" value="InterPro"/>
</dbReference>
<keyword evidence="6 7" id="KW-0520">NAD</keyword>
<feature type="active site" description="Proton acceptor; for glutaminase activity" evidence="7">
    <location>
        <position position="57"/>
    </location>
</feature>
<comment type="function">
    <text evidence="7">Catalyzes the ATP-dependent amidation of deamido-NAD to form NAD. Uses L-glutamine as a nitrogen source.</text>
</comment>
<dbReference type="Gene3D" id="3.60.110.10">
    <property type="entry name" value="Carbon-nitrogen hydrolase"/>
    <property type="match status" value="1"/>
</dbReference>
<evidence type="ECO:0000256" key="5">
    <source>
        <dbReference type="ARBA" id="ARBA00022840"/>
    </source>
</evidence>
<feature type="domain" description="CN hydrolase" evidence="9">
    <location>
        <begin position="17"/>
        <end position="282"/>
    </location>
</feature>
<keyword evidence="4 7" id="KW-0547">Nucleotide-binding</keyword>
<dbReference type="PANTHER" id="PTHR23090:SF9">
    <property type="entry name" value="GLUTAMINE-DEPENDENT NAD(+) SYNTHETASE"/>
    <property type="match status" value="1"/>
</dbReference>
<dbReference type="InterPro" id="IPR041856">
    <property type="entry name" value="NAD+_synth_C"/>
</dbReference>
<dbReference type="CDD" id="cd00553">
    <property type="entry name" value="NAD_synthase"/>
    <property type="match status" value="1"/>
</dbReference>
<feature type="binding site" evidence="7">
    <location>
        <position position="132"/>
    </location>
    <ligand>
        <name>L-glutamine</name>
        <dbReference type="ChEBI" id="CHEBI:58359"/>
    </ligand>
</feature>
<dbReference type="RefSeq" id="WP_150968125.1">
    <property type="nucleotide sequence ID" value="NZ_VZDO01000002.1"/>
</dbReference>
<name>A0A7V7TY07_9HYPH</name>
<keyword evidence="5 7" id="KW-0067">ATP-binding</keyword>
<feature type="binding site" evidence="7">
    <location>
        <position position="215"/>
    </location>
    <ligand>
        <name>L-glutamine</name>
        <dbReference type="ChEBI" id="CHEBI:58359"/>
    </ligand>
</feature>
<dbReference type="InterPro" id="IPR022310">
    <property type="entry name" value="NAD/GMP_synthase"/>
</dbReference>
<dbReference type="InterPro" id="IPR014445">
    <property type="entry name" value="Gln-dep_NAD_synthase"/>
</dbReference>
<feature type="active site" description="For glutaminase activity" evidence="7">
    <location>
        <position position="126"/>
    </location>
</feature>
<reference evidence="10 11" key="1">
    <citation type="submission" date="2019-09" db="EMBL/GenBank/DDBJ databases">
        <title>YIM 132180 draft genome.</title>
        <authorList>
            <person name="Zhang K."/>
        </authorList>
    </citation>
    <scope>NUCLEOTIDE SEQUENCE [LARGE SCALE GENOMIC DNA]</scope>
    <source>
        <strain evidence="10 11">YIM 132180</strain>
    </source>
</reference>
<feature type="binding site" evidence="7">
    <location>
        <position position="642"/>
    </location>
    <ligand>
        <name>deamido-NAD(+)</name>
        <dbReference type="ChEBI" id="CHEBI:58437"/>
        <note>ligand shared between two neighboring subunits</note>
    </ligand>
</feature>
<dbReference type="HAMAP" id="MF_02090">
    <property type="entry name" value="NadE_glutamine_dep"/>
    <property type="match status" value="1"/>
</dbReference>
<dbReference type="PANTHER" id="PTHR23090">
    <property type="entry name" value="NH 3 /GLUTAMINE-DEPENDENT NAD + SYNTHETASE"/>
    <property type="match status" value="1"/>
</dbReference>
<accession>A0A7V7TY07</accession>
<evidence type="ECO:0000256" key="3">
    <source>
        <dbReference type="ARBA" id="ARBA00022598"/>
    </source>
</evidence>
<evidence type="ECO:0000256" key="8">
    <source>
        <dbReference type="PIRNR" id="PIRNR006630"/>
    </source>
</evidence>
<dbReference type="CDD" id="cd07570">
    <property type="entry name" value="GAT_Gln-NAD-synth"/>
    <property type="match status" value="1"/>
</dbReference>
<keyword evidence="11" id="KW-1185">Reference proteome</keyword>
<dbReference type="InterPro" id="IPR014729">
    <property type="entry name" value="Rossmann-like_a/b/a_fold"/>
</dbReference>
<dbReference type="GO" id="GO:0008795">
    <property type="term" value="F:NAD+ synthase activity"/>
    <property type="evidence" value="ECO:0007669"/>
    <property type="project" value="UniProtKB-UniRule"/>
</dbReference>
<dbReference type="InterPro" id="IPR003010">
    <property type="entry name" value="C-N_Hydrolase"/>
</dbReference>
<feature type="binding site" evidence="7">
    <location>
        <begin position="496"/>
        <end position="499"/>
    </location>
    <ligand>
        <name>deamido-NAD(+)</name>
        <dbReference type="ChEBI" id="CHEBI:58437"/>
        <note>ligand shared between two neighboring subunits</note>
    </ligand>
</feature>
<evidence type="ECO:0000259" key="9">
    <source>
        <dbReference type="PROSITE" id="PS50263"/>
    </source>
</evidence>
<dbReference type="GO" id="GO:0009435">
    <property type="term" value="P:NAD+ biosynthetic process"/>
    <property type="evidence" value="ECO:0007669"/>
    <property type="project" value="UniProtKB-UniRule"/>
</dbReference>
<proteinExistence type="inferred from homology"/>
<dbReference type="GO" id="GO:0004359">
    <property type="term" value="F:glutaminase activity"/>
    <property type="evidence" value="ECO:0007669"/>
    <property type="project" value="InterPro"/>
</dbReference>
<dbReference type="PIRSF" id="PIRSF006630">
    <property type="entry name" value="NADS_GAT"/>
    <property type="match status" value="1"/>
</dbReference>
<dbReference type="SUPFAM" id="SSF56317">
    <property type="entry name" value="Carbon-nitrogen hydrolase"/>
    <property type="match status" value="1"/>
</dbReference>
<dbReference type="InterPro" id="IPR036526">
    <property type="entry name" value="C-N_Hydrolase_sf"/>
</dbReference>
<feature type="binding site" evidence="7">
    <location>
        <position position="209"/>
    </location>
    <ligand>
        <name>L-glutamine</name>
        <dbReference type="ChEBI" id="CHEBI:58359"/>
    </ligand>
</feature>
<dbReference type="UniPathway" id="UPA00253">
    <property type="reaction ID" value="UER00334"/>
</dbReference>
<evidence type="ECO:0000313" key="11">
    <source>
        <dbReference type="Proteomes" id="UP000432089"/>
    </source>
</evidence>
<evidence type="ECO:0000256" key="6">
    <source>
        <dbReference type="ARBA" id="ARBA00023027"/>
    </source>
</evidence>
<feature type="binding site" evidence="7">
    <location>
        <position position="462"/>
    </location>
    <ligand>
        <name>deamido-NAD(+)</name>
        <dbReference type="ChEBI" id="CHEBI:58437"/>
        <note>ligand shared between two neighboring subunits</note>
    </ligand>
</feature>
<dbReference type="Gene3D" id="1.10.10.1140">
    <property type="entry name" value="Glutamine-dependent NAD+ synthetase, C-terminal domain"/>
    <property type="match status" value="1"/>
</dbReference>
<dbReference type="GO" id="GO:0003952">
    <property type="term" value="F:NAD+ synthase (glutamine-hydrolyzing) activity"/>
    <property type="evidence" value="ECO:0007669"/>
    <property type="project" value="UniProtKB-UniRule"/>
</dbReference>
<dbReference type="EMBL" id="VZDO01000002">
    <property type="protein sequence ID" value="KAB0681865.1"/>
    <property type="molecule type" value="Genomic_DNA"/>
</dbReference>
<dbReference type="InterPro" id="IPR003694">
    <property type="entry name" value="NAD_synthase"/>
</dbReference>
<evidence type="ECO:0000256" key="7">
    <source>
        <dbReference type="HAMAP-Rule" id="MF_02090"/>
    </source>
</evidence>
<feature type="binding site" evidence="7">
    <location>
        <position position="486"/>
    </location>
    <ligand>
        <name>ATP</name>
        <dbReference type="ChEBI" id="CHEBI:30616"/>
    </ligand>
</feature>
<dbReference type="SUPFAM" id="SSF52402">
    <property type="entry name" value="Adenine nucleotide alpha hydrolases-like"/>
    <property type="match status" value="1"/>
</dbReference>
<sequence>MSSEHKPFASIHSHGFVRVGVATPLVFLADPRRNAEAALEAAREASGRSVDLLIFPELNLSGYAIDDLLMQDALLAAVEEAIARIIRESRDFSPVLLVGAPVRRNGRIYNCAVAIGRGRILGVVPKVYLPNYREYYEKRQFASGAGLRGLSIDLTGQTVPFGFDLVFAAEDLADFTFHVEICEDYWAPLPPSVGGALAGALILCNLSASPVTVGKADDRSLLSASQSVRCMAAYAYSAAGSGESTTDLAWDGQGSIHEMGELLAQSERFSRNAQIIVADVDVQRIRLERMRCGTFNDAALFNGHPETTFRTVRFKHEPTTADVGLERRPRRFPYVPDAPARLDQDCYESFNIQVHGLVRRFEATGAERMVIGVSGGLDSTQALIVAAKVCDLLELPRTTILGYTMPGFATGDETKGNAWKLMRALGIEAAEIDIRPAARQMLADMRHPFSEGKPVYDIAFENVQAGLRTDYLFRIANQRRGFVVGTGDLSELALGWCTYGVGDHMSHYAVNAGLAKTLIQYLIRWSISSRQFGEETCEVLRAILSTEISPELVPADETGAIQSTEAKIGPYELHDFFLFHTLRYGLPPSKTAFLASHAWGDVERGSWPAGFPAEGRNAYDLPTIARWLEAFLFRFFQTSQFKRSAIPNGPKITAGGALSPRGDWRAPSDSVADAWIGELRAALPDLAR</sequence>
<keyword evidence="3 7" id="KW-0436">Ligase</keyword>